<name>I7GBS2_MACFA</name>
<evidence type="ECO:0000313" key="1">
    <source>
        <dbReference type="EMBL" id="BAE89302.1"/>
    </source>
</evidence>
<protein>
    <submittedName>
        <fullName evidence="1">Macaca fascicularis brain cDNA, clone: QflA-17264</fullName>
    </submittedName>
</protein>
<sequence>MILHQLEPAAIEKESGIVVRHVSMHVSAANQGENLAGWVSAATIGMEGD</sequence>
<dbReference type="AlphaFoldDB" id="I7GBS2"/>
<dbReference type="EMBL" id="AB172240">
    <property type="protein sequence ID" value="BAE89302.1"/>
    <property type="molecule type" value="mRNA"/>
</dbReference>
<proteinExistence type="evidence at transcript level"/>
<organism evidence="1">
    <name type="scientific">Macaca fascicularis</name>
    <name type="common">Crab-eating macaque</name>
    <name type="synonym">Cynomolgus monkey</name>
    <dbReference type="NCBI Taxonomy" id="9541"/>
    <lineage>
        <taxon>Eukaryota</taxon>
        <taxon>Metazoa</taxon>
        <taxon>Chordata</taxon>
        <taxon>Craniata</taxon>
        <taxon>Vertebrata</taxon>
        <taxon>Euteleostomi</taxon>
        <taxon>Mammalia</taxon>
        <taxon>Eutheria</taxon>
        <taxon>Euarchontoglires</taxon>
        <taxon>Primates</taxon>
        <taxon>Haplorrhini</taxon>
        <taxon>Catarrhini</taxon>
        <taxon>Cercopithecidae</taxon>
        <taxon>Cercopithecinae</taxon>
        <taxon>Macaca</taxon>
    </lineage>
</organism>
<reference evidence="1" key="1">
    <citation type="journal article" date="2007" name="PLoS Biol.">
        <title>Rate of evolution in brain-expressed genes in humans and other primates.</title>
        <authorList>
            <person name="Wang H.-Y."/>
            <person name="Chien H.-C."/>
            <person name="Osada N."/>
            <person name="Hashimoto K."/>
            <person name="Sugano S."/>
            <person name="Gojobori T."/>
            <person name="Chou C.-K."/>
            <person name="Tsai S.-F."/>
            <person name="Wu C.-I."/>
            <person name="Shen C.-K.J."/>
        </authorList>
    </citation>
    <scope>NUCLEOTIDE SEQUENCE</scope>
</reference>
<accession>I7GBS2</accession>